<name>A0A5D3ARH6_9TREE</name>
<dbReference type="Proteomes" id="UP000322245">
    <property type="component" value="Unassembled WGS sequence"/>
</dbReference>
<gene>
    <name evidence="2" type="ORF">B9479_006102</name>
</gene>
<comment type="caution">
    <text evidence="2">The sequence shown here is derived from an EMBL/GenBank/DDBJ whole genome shotgun (WGS) entry which is preliminary data.</text>
</comment>
<feature type="region of interest" description="Disordered" evidence="1">
    <location>
        <begin position="53"/>
        <end position="89"/>
    </location>
</feature>
<dbReference type="AlphaFoldDB" id="A0A5D3ARH6"/>
<evidence type="ECO:0000313" key="3">
    <source>
        <dbReference type="Proteomes" id="UP000322245"/>
    </source>
</evidence>
<proteinExistence type="predicted"/>
<reference evidence="2 3" key="1">
    <citation type="submission" date="2017-05" db="EMBL/GenBank/DDBJ databases">
        <title>The Genome Sequence of Tsuchiyaea wingfieldii DSM 27421.</title>
        <authorList>
            <person name="Cuomo C."/>
            <person name="Passer A."/>
            <person name="Billmyre B."/>
            <person name="Heitman J."/>
        </authorList>
    </citation>
    <scope>NUCLEOTIDE SEQUENCE [LARGE SCALE GENOMIC DNA]</scope>
    <source>
        <strain evidence="2 3">DSM 27421</strain>
    </source>
</reference>
<organism evidence="2 3">
    <name type="scientific">Cryptococcus floricola</name>
    <dbReference type="NCBI Taxonomy" id="2591691"/>
    <lineage>
        <taxon>Eukaryota</taxon>
        <taxon>Fungi</taxon>
        <taxon>Dikarya</taxon>
        <taxon>Basidiomycota</taxon>
        <taxon>Agaricomycotina</taxon>
        <taxon>Tremellomycetes</taxon>
        <taxon>Tremellales</taxon>
        <taxon>Cryptococcaceae</taxon>
        <taxon>Cryptococcus</taxon>
    </lineage>
</organism>
<feature type="region of interest" description="Disordered" evidence="1">
    <location>
        <begin position="1"/>
        <end position="22"/>
    </location>
</feature>
<evidence type="ECO:0000256" key="1">
    <source>
        <dbReference type="SAM" id="MobiDB-lite"/>
    </source>
</evidence>
<accession>A0A5D3ARH6</accession>
<dbReference type="EMBL" id="NIDF01000095">
    <property type="protein sequence ID" value="TYJ53288.1"/>
    <property type="molecule type" value="Genomic_DNA"/>
</dbReference>
<evidence type="ECO:0000313" key="2">
    <source>
        <dbReference type="EMBL" id="TYJ53288.1"/>
    </source>
</evidence>
<sequence>MAETNTKNESNTNASSSSTRLVQLSSRTFTSSMVPTIPADQHIRWDASGVERRTQGYHASMSATSRPESRYSAGRSKAAYNPRVYDQTR</sequence>
<keyword evidence="3" id="KW-1185">Reference proteome</keyword>
<protein>
    <submittedName>
        <fullName evidence="2">Uncharacterized protein</fullName>
    </submittedName>
</protein>